<dbReference type="HOGENOM" id="CLU_023995_2_0_1"/>
<dbReference type="AlphaFoldDB" id="B8CE46"/>
<comment type="similarity">
    <text evidence="2 11">Belongs to the diacylglycerol acyltransferase family.</text>
</comment>
<dbReference type="GO" id="GO:0004144">
    <property type="term" value="F:diacylglycerol O-acyltransferase activity"/>
    <property type="evidence" value="ECO:0000318"/>
    <property type="project" value="GO_Central"/>
</dbReference>
<protein>
    <recommendedName>
        <fullName evidence="11">Acyltransferase</fullName>
        <ecNumber evidence="11">2.3.1.-</ecNumber>
    </recommendedName>
</protein>
<dbReference type="PANTHER" id="PTHR12317">
    <property type="entry name" value="DIACYLGLYCEROL O-ACYLTRANSFERASE"/>
    <property type="match status" value="1"/>
</dbReference>
<feature type="transmembrane region" description="Helical" evidence="11">
    <location>
        <begin position="31"/>
        <end position="52"/>
    </location>
</feature>
<keyword evidence="4 11" id="KW-0808">Transferase</keyword>
<reference evidence="12 13" key="1">
    <citation type="journal article" date="2004" name="Science">
        <title>The genome of the diatom Thalassiosira pseudonana: ecology, evolution, and metabolism.</title>
        <authorList>
            <person name="Armbrust E.V."/>
            <person name="Berges J.A."/>
            <person name="Bowler C."/>
            <person name="Green B.R."/>
            <person name="Martinez D."/>
            <person name="Putnam N.H."/>
            <person name="Zhou S."/>
            <person name="Allen A.E."/>
            <person name="Apt K.E."/>
            <person name="Bechner M."/>
            <person name="Brzezinski M.A."/>
            <person name="Chaal B.K."/>
            <person name="Chiovitti A."/>
            <person name="Davis A.K."/>
            <person name="Demarest M.S."/>
            <person name="Detter J.C."/>
            <person name="Glavina T."/>
            <person name="Goodstein D."/>
            <person name="Hadi M.Z."/>
            <person name="Hellsten U."/>
            <person name="Hildebrand M."/>
            <person name="Jenkins B.D."/>
            <person name="Jurka J."/>
            <person name="Kapitonov V.V."/>
            <person name="Kroger N."/>
            <person name="Lau W.W."/>
            <person name="Lane T.W."/>
            <person name="Larimer F.W."/>
            <person name="Lippmeier J.C."/>
            <person name="Lucas S."/>
            <person name="Medina M."/>
            <person name="Montsant A."/>
            <person name="Obornik M."/>
            <person name="Parker M.S."/>
            <person name="Palenik B."/>
            <person name="Pazour G.J."/>
            <person name="Richardson P.M."/>
            <person name="Rynearson T.A."/>
            <person name="Saito M.A."/>
            <person name="Schwartz D.C."/>
            <person name="Thamatrakoln K."/>
            <person name="Valentin K."/>
            <person name="Vardi A."/>
            <person name="Wilkerson F.P."/>
            <person name="Rokhsar D.S."/>
        </authorList>
    </citation>
    <scope>NUCLEOTIDE SEQUENCE [LARGE SCALE GENOMIC DNA]</scope>
    <source>
        <strain evidence="12 13">CCMP1335</strain>
    </source>
</reference>
<dbReference type="InParanoid" id="B8CE46"/>
<gene>
    <name evidence="12" type="ORF">THAPSDRAFT_37867</name>
</gene>
<dbReference type="PaxDb" id="35128-Thaps37867"/>
<feature type="transmembrane region" description="Helical" evidence="11">
    <location>
        <begin position="6"/>
        <end position="24"/>
    </location>
</feature>
<keyword evidence="13" id="KW-1185">Reference proteome</keyword>
<evidence type="ECO:0000256" key="11">
    <source>
        <dbReference type="RuleBase" id="RU367023"/>
    </source>
</evidence>
<dbReference type="SUPFAM" id="SSF69593">
    <property type="entry name" value="Glycerol-3-phosphate (1)-acyltransferase"/>
    <property type="match status" value="1"/>
</dbReference>
<comment type="subcellular location">
    <subcellularLocation>
        <location evidence="1 11">Endoplasmic reticulum membrane</location>
        <topology evidence="1 11">Multi-pass membrane protein</topology>
    </subcellularLocation>
</comment>
<dbReference type="Pfam" id="PF03982">
    <property type="entry name" value="DAGAT"/>
    <property type="match status" value="1"/>
</dbReference>
<name>B8CE46_THAPS</name>
<organism evidence="12 13">
    <name type="scientific">Thalassiosira pseudonana</name>
    <name type="common">Marine diatom</name>
    <name type="synonym">Cyclotella nana</name>
    <dbReference type="NCBI Taxonomy" id="35128"/>
    <lineage>
        <taxon>Eukaryota</taxon>
        <taxon>Sar</taxon>
        <taxon>Stramenopiles</taxon>
        <taxon>Ochrophyta</taxon>
        <taxon>Bacillariophyta</taxon>
        <taxon>Coscinodiscophyceae</taxon>
        <taxon>Thalassiosirophycidae</taxon>
        <taxon>Thalassiosirales</taxon>
        <taxon>Thalassiosiraceae</taxon>
        <taxon>Thalassiosira</taxon>
    </lineage>
</organism>
<dbReference type="STRING" id="35128.B8CE46"/>
<sequence length="309" mass="34832">LAVTLWLGWNGIVVCIAVYLLFIANNIERMVIIGLATMSLILPAHFPGALGYKIGDWIMRQAEKYFGLKTVIEDEEDLIRHANENKAVIFAFNPHDMLPYAVFAFAPTLKRLPGKIGKDGTCLMSSAIFNIPFLRQVYTWVNSLPVDKKTFLGRLKRGQSFAFVPGGVQEVIMLDPNQPKDVVLYLKNRKGFVKLALATGSPIVPVFGFHLDGSYGYWLPKGKLVERLSRTLGFLPLLFWGRWMIPFGIPHPKKIHVVVGSAIDVPNEGEDVSQESIEKYHAIFLKELEALFERHKEEAGYGHRQLKIV</sequence>
<evidence type="ECO:0000256" key="4">
    <source>
        <dbReference type="ARBA" id="ARBA00022679"/>
    </source>
</evidence>
<evidence type="ECO:0000313" key="13">
    <source>
        <dbReference type="Proteomes" id="UP000001449"/>
    </source>
</evidence>
<dbReference type="PANTHER" id="PTHR12317:SF63">
    <property type="entry name" value="DIACYLGLYCEROL O-ACYLTRANSFERASE 2"/>
    <property type="match status" value="1"/>
</dbReference>
<evidence type="ECO:0000256" key="6">
    <source>
        <dbReference type="ARBA" id="ARBA00022824"/>
    </source>
</evidence>
<keyword evidence="9 11" id="KW-0472">Membrane</keyword>
<evidence type="ECO:0000256" key="1">
    <source>
        <dbReference type="ARBA" id="ARBA00004477"/>
    </source>
</evidence>
<evidence type="ECO:0000256" key="3">
    <source>
        <dbReference type="ARBA" id="ARBA00022516"/>
    </source>
</evidence>
<dbReference type="Proteomes" id="UP000001449">
    <property type="component" value="Chromosome 17"/>
</dbReference>
<evidence type="ECO:0000256" key="10">
    <source>
        <dbReference type="ARBA" id="ARBA00023315"/>
    </source>
</evidence>
<keyword evidence="8" id="KW-0443">Lipid metabolism</keyword>
<dbReference type="EC" id="2.3.1.-" evidence="11"/>
<evidence type="ECO:0000256" key="2">
    <source>
        <dbReference type="ARBA" id="ARBA00005420"/>
    </source>
</evidence>
<feature type="non-terminal residue" evidence="12">
    <location>
        <position position="309"/>
    </location>
</feature>
<dbReference type="GeneID" id="7444209"/>
<keyword evidence="3" id="KW-0444">Lipid biosynthesis</keyword>
<evidence type="ECO:0000313" key="12">
    <source>
        <dbReference type="EMBL" id="EED88317.1"/>
    </source>
</evidence>
<accession>B8CE46</accession>
<dbReference type="InterPro" id="IPR007130">
    <property type="entry name" value="DAGAT"/>
</dbReference>
<keyword evidence="5 11" id="KW-0812">Transmembrane</keyword>
<evidence type="ECO:0000256" key="7">
    <source>
        <dbReference type="ARBA" id="ARBA00022989"/>
    </source>
</evidence>
<dbReference type="OMA" id="GTWIRFF"/>
<keyword evidence="10" id="KW-0012">Acyltransferase</keyword>
<dbReference type="KEGG" id="tps:THAPSDRAFT_37867"/>
<dbReference type="GO" id="GO:0005789">
    <property type="term" value="C:endoplasmic reticulum membrane"/>
    <property type="evidence" value="ECO:0000318"/>
    <property type="project" value="GO_Central"/>
</dbReference>
<dbReference type="eggNOG" id="KOG0831">
    <property type="taxonomic scope" value="Eukaryota"/>
</dbReference>
<keyword evidence="7 11" id="KW-1133">Transmembrane helix</keyword>
<dbReference type="EMBL" id="CM000651">
    <property type="protein sequence ID" value="EED88317.1"/>
    <property type="molecule type" value="Genomic_DNA"/>
</dbReference>
<evidence type="ECO:0000256" key="9">
    <source>
        <dbReference type="ARBA" id="ARBA00023136"/>
    </source>
</evidence>
<keyword evidence="6 11" id="KW-0256">Endoplasmic reticulum</keyword>
<dbReference type="GO" id="GO:0019432">
    <property type="term" value="P:triglyceride biosynthetic process"/>
    <property type="evidence" value="ECO:0000318"/>
    <property type="project" value="GO_Central"/>
</dbReference>
<evidence type="ECO:0000256" key="5">
    <source>
        <dbReference type="ARBA" id="ARBA00022692"/>
    </source>
</evidence>
<proteinExistence type="inferred from homology"/>
<dbReference type="RefSeq" id="XP_002294483.1">
    <property type="nucleotide sequence ID" value="XM_002294447.1"/>
</dbReference>
<reference evidence="12 13" key="2">
    <citation type="journal article" date="2008" name="Nature">
        <title>The Phaeodactylum genome reveals the evolutionary history of diatom genomes.</title>
        <authorList>
            <person name="Bowler C."/>
            <person name="Allen A.E."/>
            <person name="Badger J.H."/>
            <person name="Grimwood J."/>
            <person name="Jabbari K."/>
            <person name="Kuo A."/>
            <person name="Maheswari U."/>
            <person name="Martens C."/>
            <person name="Maumus F."/>
            <person name="Otillar R.P."/>
            <person name="Rayko E."/>
            <person name="Salamov A."/>
            <person name="Vandepoele K."/>
            <person name="Beszteri B."/>
            <person name="Gruber A."/>
            <person name="Heijde M."/>
            <person name="Katinka M."/>
            <person name="Mock T."/>
            <person name="Valentin K."/>
            <person name="Verret F."/>
            <person name="Berges J.A."/>
            <person name="Brownlee C."/>
            <person name="Cadoret J.P."/>
            <person name="Chiovitti A."/>
            <person name="Choi C.J."/>
            <person name="Coesel S."/>
            <person name="De Martino A."/>
            <person name="Detter J.C."/>
            <person name="Durkin C."/>
            <person name="Falciatore A."/>
            <person name="Fournet J."/>
            <person name="Haruta M."/>
            <person name="Huysman M.J."/>
            <person name="Jenkins B.D."/>
            <person name="Jiroutova K."/>
            <person name="Jorgensen R.E."/>
            <person name="Joubert Y."/>
            <person name="Kaplan A."/>
            <person name="Kroger N."/>
            <person name="Kroth P.G."/>
            <person name="La Roche J."/>
            <person name="Lindquist E."/>
            <person name="Lommer M."/>
            <person name="Martin-Jezequel V."/>
            <person name="Lopez P.J."/>
            <person name="Lucas S."/>
            <person name="Mangogna M."/>
            <person name="McGinnis K."/>
            <person name="Medlin L.K."/>
            <person name="Montsant A."/>
            <person name="Oudot-Le Secq M.P."/>
            <person name="Napoli C."/>
            <person name="Obornik M."/>
            <person name="Parker M.S."/>
            <person name="Petit J.L."/>
            <person name="Porcel B.M."/>
            <person name="Poulsen N."/>
            <person name="Robison M."/>
            <person name="Rychlewski L."/>
            <person name="Rynearson T.A."/>
            <person name="Schmutz J."/>
            <person name="Shapiro H."/>
            <person name="Siaut M."/>
            <person name="Stanley M."/>
            <person name="Sussman M.R."/>
            <person name="Taylor A.R."/>
            <person name="Vardi A."/>
            <person name="von Dassow P."/>
            <person name="Vyverman W."/>
            <person name="Willis A."/>
            <person name="Wyrwicz L.S."/>
            <person name="Rokhsar D.S."/>
            <person name="Weissenbach J."/>
            <person name="Armbrust E.V."/>
            <person name="Green B.R."/>
            <person name="Van de Peer Y."/>
            <person name="Grigoriev I.V."/>
        </authorList>
    </citation>
    <scope>NUCLEOTIDE SEQUENCE [LARGE SCALE GENOMIC DNA]</scope>
    <source>
        <strain evidence="12 13">CCMP1335</strain>
    </source>
</reference>
<evidence type="ECO:0000256" key="8">
    <source>
        <dbReference type="ARBA" id="ARBA00023098"/>
    </source>
</evidence>